<keyword evidence="2" id="KW-1185">Reference proteome</keyword>
<proteinExistence type="predicted"/>
<comment type="caution">
    <text evidence="1">The sequence shown here is derived from an EMBL/GenBank/DDBJ whole genome shotgun (WGS) entry which is preliminary data.</text>
</comment>
<sequence>MNPIFFPTPEKFRAWLEKNHDKETELIVGFYKMSTKKPSMTWSESVDQALCFGWIDSVRKSIDEESYSNRFTPRKKSSNWSAINIKKVEELTKAGLMREAGLKAFELRSDAKSGIYSYEKEPEVLDPEFEKQFKANKPAWNFFDNQAPSYKKVMIHWIMSAKQEKTRLSRLEKAINISAEQKRML</sequence>
<dbReference type="Pfam" id="PF13376">
    <property type="entry name" value="OmdA"/>
    <property type="match status" value="1"/>
</dbReference>
<reference evidence="1 2" key="1">
    <citation type="submission" date="2016-11" db="EMBL/GenBank/DDBJ databases">
        <title>Whole genomes of Flavobacteriaceae.</title>
        <authorList>
            <person name="Stine C."/>
            <person name="Li C."/>
            <person name="Tadesse D."/>
        </authorList>
    </citation>
    <scope>NUCLEOTIDE SEQUENCE [LARGE SCALE GENOMIC DNA]</scope>
    <source>
        <strain evidence="1 2">CCUG 59446</strain>
    </source>
</reference>
<dbReference type="AlphaFoldDB" id="A0A226I459"/>
<dbReference type="Proteomes" id="UP000198336">
    <property type="component" value="Unassembled WGS sequence"/>
</dbReference>
<protein>
    <submittedName>
        <fullName evidence="1">Bacteriocin-protection protein</fullName>
    </submittedName>
</protein>
<dbReference type="EMBL" id="MUHA01000007">
    <property type="protein sequence ID" value="OXB01126.1"/>
    <property type="molecule type" value="Genomic_DNA"/>
</dbReference>
<evidence type="ECO:0000313" key="1">
    <source>
        <dbReference type="EMBL" id="OXB01126.1"/>
    </source>
</evidence>
<dbReference type="RefSeq" id="WP_089053400.1">
    <property type="nucleotide sequence ID" value="NZ_MUHA01000007.1"/>
</dbReference>
<name>A0A226I459_9FLAO</name>
<evidence type="ECO:0000313" key="2">
    <source>
        <dbReference type="Proteomes" id="UP000198336"/>
    </source>
</evidence>
<organism evidence="1 2">
    <name type="scientific">Flavobacterium oncorhynchi</name>
    <dbReference type="NCBI Taxonomy" id="728056"/>
    <lineage>
        <taxon>Bacteria</taxon>
        <taxon>Pseudomonadati</taxon>
        <taxon>Bacteroidota</taxon>
        <taxon>Flavobacteriia</taxon>
        <taxon>Flavobacteriales</taxon>
        <taxon>Flavobacteriaceae</taxon>
        <taxon>Flavobacterium</taxon>
    </lineage>
</organism>
<accession>A0A226I459</accession>
<gene>
    <name evidence="1" type="ORF">B0A75_06040</name>
</gene>